<keyword evidence="2" id="KW-1185">Reference proteome</keyword>
<protein>
    <submittedName>
        <fullName evidence="1">8687_t:CDS:1</fullName>
    </submittedName>
</protein>
<name>A0A9N9DSY2_9GLOM</name>
<dbReference type="Proteomes" id="UP000789342">
    <property type="component" value="Unassembled WGS sequence"/>
</dbReference>
<sequence>IARKIEENTSCIENINYNEINVLEHMTDGSTCQIKKAMWNNGIQKIIVVLKLMEEKLDEPTYTEVIREASI</sequence>
<comment type="caution">
    <text evidence="1">The sequence shown here is derived from an EMBL/GenBank/DDBJ whole genome shotgun (WGS) entry which is preliminary data.</text>
</comment>
<evidence type="ECO:0000313" key="1">
    <source>
        <dbReference type="EMBL" id="CAG8651337.1"/>
    </source>
</evidence>
<proteinExistence type="predicted"/>
<accession>A0A9N9DSY2</accession>
<reference evidence="1" key="1">
    <citation type="submission" date="2021-06" db="EMBL/GenBank/DDBJ databases">
        <authorList>
            <person name="Kallberg Y."/>
            <person name="Tangrot J."/>
            <person name="Rosling A."/>
        </authorList>
    </citation>
    <scope>NUCLEOTIDE SEQUENCE</scope>
    <source>
        <strain evidence="1">CL551</strain>
    </source>
</reference>
<gene>
    <name evidence="1" type="ORF">AMORRO_LOCUS9980</name>
</gene>
<feature type="non-terminal residue" evidence="1">
    <location>
        <position position="1"/>
    </location>
</feature>
<evidence type="ECO:0000313" key="2">
    <source>
        <dbReference type="Proteomes" id="UP000789342"/>
    </source>
</evidence>
<dbReference type="EMBL" id="CAJVPV010010445">
    <property type="protein sequence ID" value="CAG8651337.1"/>
    <property type="molecule type" value="Genomic_DNA"/>
</dbReference>
<dbReference type="AlphaFoldDB" id="A0A9N9DSY2"/>
<organism evidence="1 2">
    <name type="scientific">Acaulospora morrowiae</name>
    <dbReference type="NCBI Taxonomy" id="94023"/>
    <lineage>
        <taxon>Eukaryota</taxon>
        <taxon>Fungi</taxon>
        <taxon>Fungi incertae sedis</taxon>
        <taxon>Mucoromycota</taxon>
        <taxon>Glomeromycotina</taxon>
        <taxon>Glomeromycetes</taxon>
        <taxon>Diversisporales</taxon>
        <taxon>Acaulosporaceae</taxon>
        <taxon>Acaulospora</taxon>
    </lineage>
</organism>